<protein>
    <submittedName>
        <fullName evidence="1">Uncharacterized protein</fullName>
    </submittedName>
</protein>
<dbReference type="GeneTree" id="ENSGT01030000240184"/>
<proteinExistence type="predicted"/>
<dbReference type="Ensembl" id="ENSUMAT00000000967.1">
    <property type="protein sequence ID" value="ENSUMAP00000000720.1"/>
    <property type="gene ID" value="ENSUMAG00000000791.1"/>
</dbReference>
<name>A0A452SZ17_URSMA</name>
<sequence>TLVLCLPSFVPSFPQARSFFPFPFWSRYPLPGSPSHSPPRLLPVALASPVSASLPLPCLRLKTPPASGSGLSPQVAPTDSALPAICRPAEAMAKLRLRGAALEGQKQTNVKTGWSRPLCSR</sequence>
<evidence type="ECO:0000313" key="1">
    <source>
        <dbReference type="Ensembl" id="ENSUMAP00000000720"/>
    </source>
</evidence>
<accession>A0A452SZ17</accession>
<organism evidence="1">
    <name type="scientific">Ursus maritimus</name>
    <name type="common">Polar bear</name>
    <name type="synonym">Thalarctos maritimus</name>
    <dbReference type="NCBI Taxonomy" id="29073"/>
    <lineage>
        <taxon>Eukaryota</taxon>
        <taxon>Metazoa</taxon>
        <taxon>Chordata</taxon>
        <taxon>Craniata</taxon>
        <taxon>Vertebrata</taxon>
        <taxon>Euteleostomi</taxon>
        <taxon>Mammalia</taxon>
        <taxon>Eutheria</taxon>
        <taxon>Laurasiatheria</taxon>
        <taxon>Carnivora</taxon>
        <taxon>Caniformia</taxon>
        <taxon>Ursidae</taxon>
        <taxon>Ursus</taxon>
    </lineage>
</organism>
<dbReference type="AlphaFoldDB" id="A0A452SZ17"/>
<reference evidence="1" key="1">
    <citation type="submission" date="2019-03" db="UniProtKB">
        <authorList>
            <consortium name="Ensembl"/>
        </authorList>
    </citation>
    <scope>IDENTIFICATION</scope>
</reference>